<dbReference type="GO" id="GO:0062129">
    <property type="term" value="C:chitin-based extracellular matrix"/>
    <property type="evidence" value="ECO:0007669"/>
    <property type="project" value="TreeGrafter"/>
</dbReference>
<dbReference type="EMBL" id="HBUF01301868">
    <property type="protein sequence ID" value="CAG6691274.1"/>
    <property type="molecule type" value="Transcribed_RNA"/>
</dbReference>
<dbReference type="EMBL" id="HBUF01301869">
    <property type="protein sequence ID" value="CAG6691277.1"/>
    <property type="molecule type" value="Transcribed_RNA"/>
</dbReference>
<dbReference type="PROSITE" id="PS51155">
    <property type="entry name" value="CHIT_BIND_RR_2"/>
    <property type="match status" value="1"/>
</dbReference>
<dbReference type="InterPro" id="IPR031311">
    <property type="entry name" value="CHIT_BIND_RR_consensus"/>
</dbReference>
<dbReference type="EMBL" id="HBUF01072444">
    <property type="protein sequence ID" value="CAG6630056.1"/>
    <property type="molecule type" value="Transcribed_RNA"/>
</dbReference>
<sequence>MTSRSVSVALLSLVGVALSQVTVPPPGLAPLPFIPRPVGPVYAPGQFVPILQQNYDLNPDGSYNFGYQSADGSSRREEGVVKYPGAPAAPGFPPQGGDLAVQGNYAYISPEGANVEVSYFADENGYQPSGPGIHPAILKAVAYQVAKARAENAGQVAPYAPAPYAPVPFSPAPFSPAPFSPTAYPYPYPTPLPIVRPARSVVKASQ</sequence>
<dbReference type="EMBL" id="HBUF01301867">
    <property type="protein sequence ID" value="CAG6691271.1"/>
    <property type="molecule type" value="Transcribed_RNA"/>
</dbReference>
<protein>
    <submittedName>
        <fullName evidence="4">Endocuticle structural glycoprotein SgAbd-9</fullName>
    </submittedName>
</protein>
<dbReference type="InterPro" id="IPR000618">
    <property type="entry name" value="Insect_cuticle"/>
</dbReference>
<name>A0A8D9BJW5_9HEMI</name>
<feature type="signal peptide" evidence="3">
    <location>
        <begin position="1"/>
        <end position="19"/>
    </location>
</feature>
<organism evidence="4">
    <name type="scientific">Cacopsylla melanoneura</name>
    <dbReference type="NCBI Taxonomy" id="428564"/>
    <lineage>
        <taxon>Eukaryota</taxon>
        <taxon>Metazoa</taxon>
        <taxon>Ecdysozoa</taxon>
        <taxon>Arthropoda</taxon>
        <taxon>Hexapoda</taxon>
        <taxon>Insecta</taxon>
        <taxon>Pterygota</taxon>
        <taxon>Neoptera</taxon>
        <taxon>Paraneoptera</taxon>
        <taxon>Hemiptera</taxon>
        <taxon>Sternorrhyncha</taxon>
        <taxon>Psylloidea</taxon>
        <taxon>Psyllidae</taxon>
        <taxon>Psyllinae</taxon>
        <taxon>Cacopsylla</taxon>
    </lineage>
</organism>
<reference evidence="4" key="1">
    <citation type="submission" date="2021-05" db="EMBL/GenBank/DDBJ databases">
        <authorList>
            <person name="Alioto T."/>
            <person name="Alioto T."/>
            <person name="Gomez Garrido J."/>
        </authorList>
    </citation>
    <scope>NUCLEOTIDE SEQUENCE</scope>
</reference>
<accession>A0A8D9BJW5</accession>
<dbReference type="EMBL" id="HBUF01648550">
    <property type="protein sequence ID" value="CAG6786518.1"/>
    <property type="molecule type" value="Transcribed_RNA"/>
</dbReference>
<dbReference type="Pfam" id="PF00379">
    <property type="entry name" value="Chitin_bind_4"/>
    <property type="match status" value="1"/>
</dbReference>
<dbReference type="InterPro" id="IPR050468">
    <property type="entry name" value="Cuticle_Struct_Prot"/>
</dbReference>
<dbReference type="EMBL" id="HBUF01339896">
    <property type="protein sequence ID" value="CAG6701448.1"/>
    <property type="molecule type" value="Transcribed_RNA"/>
</dbReference>
<evidence type="ECO:0000313" key="4">
    <source>
        <dbReference type="EMBL" id="CAG6786513.1"/>
    </source>
</evidence>
<dbReference type="EMBL" id="HBUF01072441">
    <property type="protein sequence ID" value="CAG6630047.1"/>
    <property type="molecule type" value="Transcribed_RNA"/>
</dbReference>
<evidence type="ECO:0000256" key="2">
    <source>
        <dbReference type="PROSITE-ProRule" id="PRU00497"/>
    </source>
</evidence>
<keyword evidence="1 2" id="KW-0193">Cuticle</keyword>
<dbReference type="EMBL" id="HBUF01072442">
    <property type="protein sequence ID" value="CAG6630050.1"/>
    <property type="molecule type" value="Transcribed_RNA"/>
</dbReference>
<dbReference type="AlphaFoldDB" id="A0A8D9BJW5"/>
<dbReference type="PANTHER" id="PTHR10380:SF173">
    <property type="entry name" value="CUTICULAR PROTEIN 47EF, ISOFORM C-RELATED"/>
    <property type="match status" value="1"/>
</dbReference>
<dbReference type="GO" id="GO:0008010">
    <property type="term" value="F:structural constituent of chitin-based larval cuticle"/>
    <property type="evidence" value="ECO:0007669"/>
    <property type="project" value="TreeGrafter"/>
</dbReference>
<evidence type="ECO:0000256" key="3">
    <source>
        <dbReference type="SAM" id="SignalP"/>
    </source>
</evidence>
<dbReference type="EMBL" id="HBUF01648547">
    <property type="protein sequence ID" value="CAG6786503.1"/>
    <property type="molecule type" value="Transcribed_RNA"/>
</dbReference>
<keyword evidence="3" id="KW-0732">Signal</keyword>
<evidence type="ECO:0000256" key="1">
    <source>
        <dbReference type="ARBA" id="ARBA00022460"/>
    </source>
</evidence>
<dbReference type="PANTHER" id="PTHR10380">
    <property type="entry name" value="CUTICLE PROTEIN"/>
    <property type="match status" value="1"/>
</dbReference>
<dbReference type="EMBL" id="HBUF01648548">
    <property type="protein sequence ID" value="CAG6786508.1"/>
    <property type="molecule type" value="Transcribed_RNA"/>
</dbReference>
<dbReference type="EMBL" id="HBUF01648549">
    <property type="protein sequence ID" value="CAG6786513.1"/>
    <property type="molecule type" value="Transcribed_RNA"/>
</dbReference>
<feature type="chain" id="PRO_5036262853" evidence="3">
    <location>
        <begin position="20"/>
        <end position="206"/>
    </location>
</feature>
<dbReference type="EMBL" id="HBUF01339895">
    <property type="protein sequence ID" value="CAG6701446.1"/>
    <property type="molecule type" value="Transcribed_RNA"/>
</dbReference>
<dbReference type="EMBL" id="HBUF01301870">
    <property type="protein sequence ID" value="CAG6691280.1"/>
    <property type="molecule type" value="Transcribed_RNA"/>
</dbReference>
<dbReference type="PROSITE" id="PS00233">
    <property type="entry name" value="CHIT_BIND_RR_1"/>
    <property type="match status" value="1"/>
</dbReference>
<dbReference type="EMBL" id="HBUF01648551">
    <property type="protein sequence ID" value="CAG6786525.1"/>
    <property type="molecule type" value="Transcribed_RNA"/>
</dbReference>
<proteinExistence type="predicted"/>
<dbReference type="EMBL" id="HBUF01072443">
    <property type="protein sequence ID" value="CAG6630053.1"/>
    <property type="molecule type" value="Transcribed_RNA"/>
</dbReference>